<reference evidence="1" key="2">
    <citation type="submission" date="2013-05" db="EMBL/GenBank/DDBJ databases">
        <authorList>
            <person name="Carter J.-M."/>
            <person name="Baker S.C."/>
            <person name="Pink R."/>
            <person name="Carter D.R.F."/>
            <person name="Collins A."/>
            <person name="Tomlin J."/>
            <person name="Gibbs M."/>
            <person name="Breuker C.J."/>
        </authorList>
    </citation>
    <scope>NUCLEOTIDE SEQUENCE</scope>
    <source>
        <tissue evidence="1">Ovary</tissue>
    </source>
</reference>
<protein>
    <submittedName>
        <fullName evidence="1">Uncharacterized protein</fullName>
    </submittedName>
</protein>
<accession>S4PUP7</accession>
<reference evidence="1" key="1">
    <citation type="journal article" date="2013" name="BMC Genomics">
        <title>Unscrambling butterfly oogenesis.</title>
        <authorList>
            <person name="Carter J.M."/>
            <person name="Baker S.C."/>
            <person name="Pink R."/>
            <person name="Carter D.R."/>
            <person name="Collins A."/>
            <person name="Tomlin J."/>
            <person name="Gibbs M."/>
            <person name="Breuker C.J."/>
        </authorList>
    </citation>
    <scope>NUCLEOTIDE SEQUENCE</scope>
    <source>
        <tissue evidence="1">Ovary</tissue>
    </source>
</reference>
<feature type="non-terminal residue" evidence="1">
    <location>
        <position position="1"/>
    </location>
</feature>
<feature type="non-terminal residue" evidence="1">
    <location>
        <position position="73"/>
    </location>
</feature>
<organism evidence="1">
    <name type="scientific">Pararge aegeria</name>
    <name type="common">speckled wood butterfly</name>
    <dbReference type="NCBI Taxonomy" id="116150"/>
    <lineage>
        <taxon>Eukaryota</taxon>
        <taxon>Metazoa</taxon>
        <taxon>Ecdysozoa</taxon>
        <taxon>Arthropoda</taxon>
        <taxon>Hexapoda</taxon>
        <taxon>Insecta</taxon>
        <taxon>Pterygota</taxon>
        <taxon>Neoptera</taxon>
        <taxon>Endopterygota</taxon>
        <taxon>Lepidoptera</taxon>
        <taxon>Glossata</taxon>
        <taxon>Ditrysia</taxon>
        <taxon>Papilionoidea</taxon>
        <taxon>Nymphalidae</taxon>
        <taxon>Satyrinae</taxon>
        <taxon>Satyrini</taxon>
        <taxon>Parargina</taxon>
        <taxon>Pararge</taxon>
    </lineage>
</organism>
<proteinExistence type="predicted"/>
<dbReference type="AlphaFoldDB" id="S4PUP7"/>
<sequence>QFKIQETAKIGYGPHYIYCLPLLRPRMSQTLKMNVSQNFFRTLTISSHPHITSIVYASHVSKVLIRNNFTVFV</sequence>
<name>S4PUP7_9NEOP</name>
<evidence type="ECO:0000313" key="1">
    <source>
        <dbReference type="EMBL" id="JAA82642.1"/>
    </source>
</evidence>
<dbReference type="EMBL" id="GAIX01009918">
    <property type="protein sequence ID" value="JAA82642.1"/>
    <property type="molecule type" value="Transcribed_RNA"/>
</dbReference>